<dbReference type="GO" id="GO:0042732">
    <property type="term" value="P:D-xylose metabolic process"/>
    <property type="evidence" value="ECO:0007669"/>
    <property type="project" value="InterPro"/>
</dbReference>
<reference evidence="6" key="2">
    <citation type="journal article" date="2021" name="Microbiome">
        <title>Successional dynamics and alternative stable states in a saline activated sludge microbial community over 9 years.</title>
        <authorList>
            <person name="Wang Y."/>
            <person name="Ye J."/>
            <person name="Ju F."/>
            <person name="Liu L."/>
            <person name="Boyd J.A."/>
            <person name="Deng Y."/>
            <person name="Parks D.H."/>
            <person name="Jiang X."/>
            <person name="Yin X."/>
            <person name="Woodcroft B.J."/>
            <person name="Tyson G.W."/>
            <person name="Hugenholtz P."/>
            <person name="Polz M.F."/>
            <person name="Zhang T."/>
        </authorList>
    </citation>
    <scope>NUCLEOTIDE SEQUENCE</scope>
    <source>
        <strain evidence="6">HKST-UBA79</strain>
    </source>
</reference>
<evidence type="ECO:0000313" key="6">
    <source>
        <dbReference type="EMBL" id="MCA9308484.1"/>
    </source>
</evidence>
<evidence type="ECO:0000256" key="4">
    <source>
        <dbReference type="ARBA" id="ARBA00023239"/>
    </source>
</evidence>
<organism evidence="6 7">
    <name type="scientific">candidate division WWE3 bacterium</name>
    <dbReference type="NCBI Taxonomy" id="2053526"/>
    <lineage>
        <taxon>Bacteria</taxon>
        <taxon>Katanobacteria</taxon>
    </lineage>
</organism>
<evidence type="ECO:0000256" key="3">
    <source>
        <dbReference type="ARBA" id="ARBA00023027"/>
    </source>
</evidence>
<keyword evidence="4" id="KW-0456">Lyase</keyword>
<dbReference type="Proteomes" id="UP000740557">
    <property type="component" value="Unassembled WGS sequence"/>
</dbReference>
<evidence type="ECO:0000259" key="5">
    <source>
        <dbReference type="Pfam" id="PF01370"/>
    </source>
</evidence>
<proteinExistence type="predicted"/>
<keyword evidence="3" id="KW-0520">NAD</keyword>
<dbReference type="GO" id="GO:0048040">
    <property type="term" value="F:UDP-glucuronate decarboxylase activity"/>
    <property type="evidence" value="ECO:0007669"/>
    <property type="project" value="TreeGrafter"/>
</dbReference>
<dbReference type="Gene3D" id="3.40.50.720">
    <property type="entry name" value="NAD(P)-binding Rossmann-like Domain"/>
    <property type="match status" value="1"/>
</dbReference>
<dbReference type="GO" id="GO:0005737">
    <property type="term" value="C:cytoplasm"/>
    <property type="evidence" value="ECO:0007669"/>
    <property type="project" value="TreeGrafter"/>
</dbReference>
<name>A0A955EE57_UNCKA</name>
<dbReference type="InterPro" id="IPR001509">
    <property type="entry name" value="Epimerase_deHydtase"/>
</dbReference>
<dbReference type="SUPFAM" id="SSF51735">
    <property type="entry name" value="NAD(P)-binding Rossmann-fold domains"/>
    <property type="match status" value="1"/>
</dbReference>
<dbReference type="GO" id="GO:0070403">
    <property type="term" value="F:NAD+ binding"/>
    <property type="evidence" value="ECO:0007669"/>
    <property type="project" value="InterPro"/>
</dbReference>
<evidence type="ECO:0000256" key="1">
    <source>
        <dbReference type="ARBA" id="ARBA00001911"/>
    </source>
</evidence>
<comment type="caution">
    <text evidence="6">The sequence shown here is derived from an EMBL/GenBank/DDBJ whole genome shotgun (WGS) entry which is preliminary data.</text>
</comment>
<feature type="domain" description="NAD-dependent epimerase/dehydratase" evidence="5">
    <location>
        <begin position="15"/>
        <end position="252"/>
    </location>
</feature>
<dbReference type="PANTHER" id="PTHR43078:SF6">
    <property type="entry name" value="UDP-GLUCURONIC ACID DECARBOXYLASE 1"/>
    <property type="match status" value="1"/>
</dbReference>
<dbReference type="InterPro" id="IPR036291">
    <property type="entry name" value="NAD(P)-bd_dom_sf"/>
</dbReference>
<accession>A0A955EE57</accession>
<dbReference type="EMBL" id="JAGQNX010000096">
    <property type="protein sequence ID" value="MCA9308484.1"/>
    <property type="molecule type" value="Genomic_DNA"/>
</dbReference>
<reference evidence="6" key="1">
    <citation type="submission" date="2020-04" db="EMBL/GenBank/DDBJ databases">
        <authorList>
            <person name="Zhang T."/>
        </authorList>
    </citation>
    <scope>NUCLEOTIDE SEQUENCE</scope>
    <source>
        <strain evidence="6">HKST-UBA79</strain>
    </source>
</reference>
<feature type="non-terminal residue" evidence="6">
    <location>
        <position position="386"/>
    </location>
</feature>
<evidence type="ECO:0000313" key="7">
    <source>
        <dbReference type="Proteomes" id="UP000740557"/>
    </source>
</evidence>
<keyword evidence="2" id="KW-0210">Decarboxylase</keyword>
<dbReference type="PANTHER" id="PTHR43078">
    <property type="entry name" value="UDP-GLUCURONIC ACID DECARBOXYLASE-RELATED"/>
    <property type="match status" value="1"/>
</dbReference>
<protein>
    <submittedName>
        <fullName evidence="6">NAD-dependent epimerase/dehydratase family protein</fullName>
    </submittedName>
</protein>
<evidence type="ECO:0000256" key="2">
    <source>
        <dbReference type="ARBA" id="ARBA00022793"/>
    </source>
</evidence>
<dbReference type="AlphaFoldDB" id="A0A955EE57"/>
<sequence length="386" mass="43007">MPNKVIKKTALTPTVLISGGTGFLGARLAETLLEQNARVVVVDLLSKEKVNHAKHLIETPKFALFNADINEAIPAEIHSVDYIFHLAGIEAYLLGSNQISLHSLLTNSLGTKNLLDFAQKCDAKMLLGSSINVYQGMIAGLNLEHYFGRTAWQEKKYSLTEATRYAEALVGEYFKKFDIDVRIARVPEVYGPNMDLTTNTQLTVLLDDVIHDRDLTLFGEGTNKEYYMHVDDVVTGFIKALFSKGTQGKIYSLVADQPFTGLEVVYAVKSIAQKELDIAFKESRLVNEPTPVQPDRSNLESIRWRPQIPLKEGLIETLKSFKYEPNIHPFKPARLIAANERESISEQIISIVNPELPVIETTPEPTKLQTHTLTTAGNIYAKPAAI</sequence>
<dbReference type="Pfam" id="PF01370">
    <property type="entry name" value="Epimerase"/>
    <property type="match status" value="1"/>
</dbReference>
<dbReference type="InterPro" id="IPR044516">
    <property type="entry name" value="UXS-like"/>
</dbReference>
<comment type="cofactor">
    <cofactor evidence="1">
        <name>NAD(+)</name>
        <dbReference type="ChEBI" id="CHEBI:57540"/>
    </cofactor>
</comment>
<gene>
    <name evidence="6" type="ORF">KC980_03150</name>
</gene>